<dbReference type="Gene3D" id="1.10.150.130">
    <property type="match status" value="1"/>
</dbReference>
<dbReference type="SUPFAM" id="SSF56349">
    <property type="entry name" value="DNA breaking-rejoining enzymes"/>
    <property type="match status" value="1"/>
</dbReference>
<evidence type="ECO:0000256" key="3">
    <source>
        <dbReference type="ARBA" id="ARBA00023172"/>
    </source>
</evidence>
<dbReference type="InterPro" id="IPR010998">
    <property type="entry name" value="Integrase_recombinase_N"/>
</dbReference>
<dbReference type="InterPro" id="IPR011010">
    <property type="entry name" value="DNA_brk_join_enz"/>
</dbReference>
<keyword evidence="3" id="KW-0233">DNA recombination</keyword>
<dbReference type="InterPro" id="IPR002104">
    <property type="entry name" value="Integrase_catalytic"/>
</dbReference>
<dbReference type="EMBL" id="MTCY01000061">
    <property type="protein sequence ID" value="OWP74648.1"/>
    <property type="molecule type" value="Genomic_DNA"/>
</dbReference>
<dbReference type="CDD" id="cd01185">
    <property type="entry name" value="INTN1_C_like"/>
    <property type="match status" value="1"/>
</dbReference>
<dbReference type="GO" id="GO:0003677">
    <property type="term" value="F:DNA binding"/>
    <property type="evidence" value="ECO:0007669"/>
    <property type="project" value="UniProtKB-KW"/>
</dbReference>
<dbReference type="PANTHER" id="PTHR30349">
    <property type="entry name" value="PHAGE INTEGRASE-RELATED"/>
    <property type="match status" value="1"/>
</dbReference>
<dbReference type="GO" id="GO:0015074">
    <property type="term" value="P:DNA integration"/>
    <property type="evidence" value="ECO:0007669"/>
    <property type="project" value="InterPro"/>
</dbReference>
<dbReference type="PROSITE" id="PS51898">
    <property type="entry name" value="TYR_RECOMBINASE"/>
    <property type="match status" value="1"/>
</dbReference>
<evidence type="ECO:0000259" key="4">
    <source>
        <dbReference type="PROSITE" id="PS51898"/>
    </source>
</evidence>
<comment type="similarity">
    <text evidence="1">Belongs to the 'phage' integrase family.</text>
</comment>
<name>A0A246G7T3_9FLAO</name>
<dbReference type="GO" id="GO:0006310">
    <property type="term" value="P:DNA recombination"/>
    <property type="evidence" value="ECO:0007669"/>
    <property type="project" value="UniProtKB-KW"/>
</dbReference>
<dbReference type="InterPro" id="IPR050090">
    <property type="entry name" value="Tyrosine_recombinase_XerCD"/>
</dbReference>
<dbReference type="InterPro" id="IPR035386">
    <property type="entry name" value="Arm-DNA-bind_5"/>
</dbReference>
<evidence type="ECO:0000313" key="5">
    <source>
        <dbReference type="EMBL" id="OWP74648.1"/>
    </source>
</evidence>
<dbReference type="InterPro" id="IPR013762">
    <property type="entry name" value="Integrase-like_cat_sf"/>
</dbReference>
<comment type="caution">
    <text evidence="5">The sequence shown here is derived from an EMBL/GenBank/DDBJ whole genome shotgun (WGS) entry which is preliminary data.</text>
</comment>
<evidence type="ECO:0000256" key="1">
    <source>
        <dbReference type="ARBA" id="ARBA00008857"/>
    </source>
</evidence>
<gene>
    <name evidence="5" type="ORF">BWK62_13670</name>
</gene>
<reference evidence="5 6" key="1">
    <citation type="journal article" date="2017" name="Infect. Genet. Evol.">
        <title>Comparative genome analysis of fish pathogen Flavobacterium columnare reveals extensive sequence diversity within the species.</title>
        <authorList>
            <person name="Kayansamruaj P."/>
            <person name="Dong H.T."/>
            <person name="Hirono I."/>
            <person name="Kondo H."/>
            <person name="Senapin S."/>
            <person name="Rodkhum C."/>
        </authorList>
    </citation>
    <scope>NUCLEOTIDE SEQUENCE [LARGE SCALE GENOMIC DNA]</scope>
    <source>
        <strain evidence="5 6">1214</strain>
    </source>
</reference>
<proteinExistence type="inferred from homology"/>
<dbReference type="Pfam" id="PF17293">
    <property type="entry name" value="Arm-DNA-bind_5"/>
    <property type="match status" value="1"/>
</dbReference>
<evidence type="ECO:0000256" key="2">
    <source>
        <dbReference type="ARBA" id="ARBA00023125"/>
    </source>
</evidence>
<dbReference type="InterPro" id="IPR025269">
    <property type="entry name" value="SAM-like_dom"/>
</dbReference>
<dbReference type="Proteomes" id="UP000198034">
    <property type="component" value="Unassembled WGS sequence"/>
</dbReference>
<organism evidence="5 6">
    <name type="scientific">Flavobacterium columnare</name>
    <dbReference type="NCBI Taxonomy" id="996"/>
    <lineage>
        <taxon>Bacteria</taxon>
        <taxon>Pseudomonadati</taxon>
        <taxon>Bacteroidota</taxon>
        <taxon>Flavobacteriia</taxon>
        <taxon>Flavobacteriales</taxon>
        <taxon>Flavobacteriaceae</taxon>
        <taxon>Flavobacterium</taxon>
    </lineage>
</organism>
<evidence type="ECO:0000313" key="6">
    <source>
        <dbReference type="Proteomes" id="UP000198034"/>
    </source>
</evidence>
<accession>A0A246G7T3</accession>
<sequence>MATRQLILRNKPKADGTLPIAFKIYLGAKSKIITTPFSVMENQWDSTNKRIKSNHERYKVMNESLKQLDSRLENVVIDLEAEGIDYDLNDIDLRFRNYSNENKVKTTTVFSYFQKRIDGLNAIGKFGYAKTIKDSMTSLFKFEKNKDLKFRDITFEYLNNYEMFLRKTCENGGIKIKMTDIRTLFNLAIKEGYAKETDYPFKKYSIQKRLKSKPLKIALREEQFNKLKKFNFDLHKKYENTFKMFLFSYYVGGMNFIDIAFLKWENVRNGRLIYTRSKTKQNFNMPITIEAQNILNYYKNYPKTGGVDYIFPIIMKDNLTDKQLYDRYKRCLKKFNIELKFIADSVGIDEDLTSYVGRHSMATHLKFNNISADVISQLMGHSSVSVTNSYLKDFEDEVIDDALNKLL</sequence>
<keyword evidence="2" id="KW-0238">DNA-binding</keyword>
<protein>
    <recommendedName>
        <fullName evidence="4">Tyr recombinase domain-containing protein</fullName>
    </recommendedName>
</protein>
<feature type="domain" description="Tyr recombinase" evidence="4">
    <location>
        <begin position="214"/>
        <end position="404"/>
    </location>
</feature>
<dbReference type="PANTHER" id="PTHR30349:SF64">
    <property type="entry name" value="PROPHAGE INTEGRASE INTD-RELATED"/>
    <property type="match status" value="1"/>
</dbReference>
<dbReference type="Pfam" id="PF13102">
    <property type="entry name" value="Phage_int_SAM_5"/>
    <property type="match status" value="1"/>
</dbReference>
<dbReference type="Pfam" id="PF00589">
    <property type="entry name" value="Phage_integrase"/>
    <property type="match status" value="1"/>
</dbReference>
<dbReference type="AlphaFoldDB" id="A0A246G7T3"/>
<dbReference type="Gene3D" id="1.10.443.10">
    <property type="entry name" value="Intergrase catalytic core"/>
    <property type="match status" value="1"/>
</dbReference>